<evidence type="ECO:0000313" key="2">
    <source>
        <dbReference type="Proteomes" id="UP001354989"/>
    </source>
</evidence>
<organism evidence="1 2">
    <name type="scientific">Persicobacter psychrovividus</name>
    <dbReference type="NCBI Taxonomy" id="387638"/>
    <lineage>
        <taxon>Bacteria</taxon>
        <taxon>Pseudomonadati</taxon>
        <taxon>Bacteroidota</taxon>
        <taxon>Cytophagia</taxon>
        <taxon>Cytophagales</taxon>
        <taxon>Persicobacteraceae</taxon>
        <taxon>Persicobacter</taxon>
    </lineage>
</organism>
<dbReference type="Proteomes" id="UP001354989">
    <property type="component" value="Chromosome"/>
</dbReference>
<keyword evidence="2" id="KW-1185">Reference proteome</keyword>
<dbReference type="EMBL" id="AP025292">
    <property type="protein sequence ID" value="BDC99701.1"/>
    <property type="molecule type" value="Genomic_DNA"/>
</dbReference>
<reference evidence="1 2" key="1">
    <citation type="submission" date="2021-12" db="EMBL/GenBank/DDBJ databases">
        <title>Genome sequencing of bacteria with rrn-lacking chromosome and rrn-plasmid.</title>
        <authorList>
            <person name="Anda M."/>
            <person name="Iwasaki W."/>
        </authorList>
    </citation>
    <scope>NUCLEOTIDE SEQUENCE [LARGE SCALE GENOMIC DNA]</scope>
    <source>
        <strain evidence="1 2">NBRC 101262</strain>
    </source>
</reference>
<accession>A0ABN6LE70</accession>
<proteinExistence type="predicted"/>
<gene>
    <name evidence="1" type="ORF">PEPS_19820</name>
</gene>
<evidence type="ECO:0000313" key="1">
    <source>
        <dbReference type="EMBL" id="BDC99701.1"/>
    </source>
</evidence>
<name>A0ABN6LE70_9BACT</name>
<protein>
    <submittedName>
        <fullName evidence="1">Uncharacterized protein</fullName>
    </submittedName>
</protein>
<sequence length="75" mass="8488">MVLATMTTRASMWKYQKHFKKKGSPYYMAPLNKTIIDHITSFRFAILPGDDHQPTSPLLLPKTVVISGIPCKGRI</sequence>